<reference evidence="1 2" key="1">
    <citation type="submission" date="2019-06" db="EMBL/GenBank/DDBJ databases">
        <title>Draft genomes of female and male turbot (Scophthalmus maximus).</title>
        <authorList>
            <person name="Xu H."/>
            <person name="Xu X.-W."/>
            <person name="Shao C."/>
            <person name="Chen S."/>
        </authorList>
    </citation>
    <scope>NUCLEOTIDE SEQUENCE [LARGE SCALE GENOMIC DNA]</scope>
    <source>
        <strain evidence="1">Ysfricsl-2016a</strain>
        <tissue evidence="1">Blood</tissue>
    </source>
</reference>
<proteinExistence type="predicted"/>
<dbReference type="AlphaFoldDB" id="A0A6A4S2F7"/>
<protein>
    <submittedName>
        <fullName evidence="1">Uncharacterized protein</fullName>
    </submittedName>
</protein>
<evidence type="ECO:0000313" key="1">
    <source>
        <dbReference type="EMBL" id="KAF0027187.1"/>
    </source>
</evidence>
<sequence length="105" mass="11948">MTRNWIHPSPSVDNFLIFYKKLHRHVVWPRVVQLGASSAYVLQQMFCLGQHIIIIIMSRLPVILTASDRKPAAPIKSLDRQTALARPDCWGVFSTVTETGLYDTL</sequence>
<comment type="caution">
    <text evidence="1">The sequence shown here is derived from an EMBL/GenBank/DDBJ whole genome shotgun (WGS) entry which is preliminary data.</text>
</comment>
<accession>A0A6A4S2F7</accession>
<name>A0A6A4S2F7_SCOMX</name>
<dbReference type="EMBL" id="VEVO01000018">
    <property type="protein sequence ID" value="KAF0027187.1"/>
    <property type="molecule type" value="Genomic_DNA"/>
</dbReference>
<dbReference type="Proteomes" id="UP000438429">
    <property type="component" value="Unassembled WGS sequence"/>
</dbReference>
<gene>
    <name evidence="1" type="ORF">F2P81_019928</name>
</gene>
<organism evidence="1 2">
    <name type="scientific">Scophthalmus maximus</name>
    <name type="common">Turbot</name>
    <name type="synonym">Psetta maxima</name>
    <dbReference type="NCBI Taxonomy" id="52904"/>
    <lineage>
        <taxon>Eukaryota</taxon>
        <taxon>Metazoa</taxon>
        <taxon>Chordata</taxon>
        <taxon>Craniata</taxon>
        <taxon>Vertebrata</taxon>
        <taxon>Euteleostomi</taxon>
        <taxon>Actinopterygii</taxon>
        <taxon>Neopterygii</taxon>
        <taxon>Teleostei</taxon>
        <taxon>Neoteleostei</taxon>
        <taxon>Acanthomorphata</taxon>
        <taxon>Carangaria</taxon>
        <taxon>Pleuronectiformes</taxon>
        <taxon>Pleuronectoidei</taxon>
        <taxon>Scophthalmidae</taxon>
        <taxon>Scophthalmus</taxon>
    </lineage>
</organism>
<evidence type="ECO:0000313" key="2">
    <source>
        <dbReference type="Proteomes" id="UP000438429"/>
    </source>
</evidence>